<dbReference type="InterPro" id="IPR006434">
    <property type="entry name" value="Pyrimidine_nucleotidase_eu"/>
</dbReference>
<dbReference type="GO" id="GO:0005737">
    <property type="term" value="C:cytoplasm"/>
    <property type="evidence" value="ECO:0007669"/>
    <property type="project" value="UniProtKB-SubCell"/>
</dbReference>
<sequence>MTTVQVDSSPRAADSAEDQEGPAGPGCEGIQRYAQGGLQSVFLTEQQVPLLIFSAGVGDVLEEVIRQNNVFHPNVHIISNYMDFDQTPWLARVVSRFPRFSLDRQVIRLIWSKREVVFFTTVTGIPLFAMSIVASSTEPSRAAGGGSSHTDRPGRRTASAGQEPGRRRSRRTQLQMAGFLDNFRWRECGCMDWGERRNAVASVASGVLPLSVVEDDGFRRLITTLDPRLYACRSYTKQCIHT</sequence>
<evidence type="ECO:0000256" key="7">
    <source>
        <dbReference type="ARBA" id="ARBA00022741"/>
    </source>
</evidence>
<comment type="function">
    <text evidence="12">Specifically hydrolyzes 7-methylguanosine monophosphate (m(7)GMP) to 7-methylguanosine and inorganic phosphate. The specific activity for m(7)GMP may protect cells against undesired salvage of m(7)GMP and its incorporation into nucleic acids. Also has weak activity for CMP. UMP and purine nucleotides are poor substrates.</text>
</comment>
<comment type="catalytic activity">
    <reaction evidence="13">
        <text>N(7)-methyl-GMP + H2O = N(7)-methylguanosine + phosphate</text>
        <dbReference type="Rhea" id="RHEA:37107"/>
        <dbReference type="ChEBI" id="CHEBI:15377"/>
        <dbReference type="ChEBI" id="CHEBI:20794"/>
        <dbReference type="ChEBI" id="CHEBI:43474"/>
        <dbReference type="ChEBI" id="CHEBI:58285"/>
        <dbReference type="EC" id="3.1.3.91"/>
    </reaction>
</comment>
<evidence type="ECO:0000256" key="8">
    <source>
        <dbReference type="ARBA" id="ARBA00022801"/>
    </source>
</evidence>
<comment type="catalytic activity">
    <reaction evidence="1">
        <text>a ribonucleoside 5'-phosphate + H2O = a ribonucleoside + phosphate</text>
        <dbReference type="Rhea" id="RHEA:12484"/>
        <dbReference type="ChEBI" id="CHEBI:15377"/>
        <dbReference type="ChEBI" id="CHEBI:18254"/>
        <dbReference type="ChEBI" id="CHEBI:43474"/>
        <dbReference type="ChEBI" id="CHEBI:58043"/>
        <dbReference type="EC" id="3.1.3.5"/>
    </reaction>
</comment>
<proteinExistence type="inferred from homology"/>
<dbReference type="InterPro" id="IPR036412">
    <property type="entry name" value="HAD-like_sf"/>
</dbReference>
<comment type="similarity">
    <text evidence="3">Belongs to the pyrimidine 5'-nucleotidase family.</text>
</comment>
<evidence type="ECO:0000256" key="4">
    <source>
        <dbReference type="ARBA" id="ARBA00011245"/>
    </source>
</evidence>
<protein>
    <recommendedName>
        <fullName evidence="17">5'-nucleotidase</fullName>
    </recommendedName>
</protein>
<evidence type="ECO:0000256" key="13">
    <source>
        <dbReference type="ARBA" id="ARBA00048583"/>
    </source>
</evidence>
<name>A0A7J5Y0R5_DISMA</name>
<comment type="subunit">
    <text evidence="4">Monomer.</text>
</comment>
<dbReference type="EMBL" id="JAAKFY010000018">
    <property type="protein sequence ID" value="KAF3842671.1"/>
    <property type="molecule type" value="Genomic_DNA"/>
</dbReference>
<comment type="catalytic activity">
    <reaction evidence="11">
        <text>CMP + H2O = cytidine + phosphate</text>
        <dbReference type="Rhea" id="RHEA:29367"/>
        <dbReference type="ChEBI" id="CHEBI:15377"/>
        <dbReference type="ChEBI" id="CHEBI:17562"/>
        <dbReference type="ChEBI" id="CHEBI:43474"/>
        <dbReference type="ChEBI" id="CHEBI:60377"/>
        <dbReference type="EC" id="3.1.3.91"/>
    </reaction>
</comment>
<dbReference type="OrthoDB" id="9950741at2759"/>
<evidence type="ECO:0000313" key="15">
    <source>
        <dbReference type="EMBL" id="KAF3842671.1"/>
    </source>
</evidence>
<dbReference type="GO" id="GO:0000287">
    <property type="term" value="F:magnesium ion binding"/>
    <property type="evidence" value="ECO:0007669"/>
    <property type="project" value="InterPro"/>
</dbReference>
<keyword evidence="10" id="KW-0546">Nucleotide metabolism</keyword>
<keyword evidence="16" id="KW-1185">Reference proteome</keyword>
<evidence type="ECO:0000313" key="16">
    <source>
        <dbReference type="Proteomes" id="UP000518266"/>
    </source>
</evidence>
<feature type="region of interest" description="Disordered" evidence="14">
    <location>
        <begin position="1"/>
        <end position="25"/>
    </location>
</feature>
<accession>A0A7J5Y0R5</accession>
<comment type="caution">
    <text evidence="15">The sequence shown here is derived from an EMBL/GenBank/DDBJ whole genome shotgun (WGS) entry which is preliminary data.</text>
</comment>
<evidence type="ECO:0000256" key="2">
    <source>
        <dbReference type="ARBA" id="ARBA00004496"/>
    </source>
</evidence>
<comment type="subcellular location">
    <subcellularLocation>
        <location evidence="2">Cytoplasm</location>
    </subcellularLocation>
</comment>
<evidence type="ECO:0000256" key="14">
    <source>
        <dbReference type="SAM" id="MobiDB-lite"/>
    </source>
</evidence>
<dbReference type="AlphaFoldDB" id="A0A7J5Y0R5"/>
<dbReference type="SUPFAM" id="SSF56784">
    <property type="entry name" value="HAD-like"/>
    <property type="match status" value="1"/>
</dbReference>
<dbReference type="Gene3D" id="3.40.50.1000">
    <property type="entry name" value="HAD superfamily/HAD-like"/>
    <property type="match status" value="1"/>
</dbReference>
<reference evidence="15 16" key="1">
    <citation type="submission" date="2020-03" db="EMBL/GenBank/DDBJ databases">
        <title>Dissostichus mawsoni Genome sequencing and assembly.</title>
        <authorList>
            <person name="Park H."/>
        </authorList>
    </citation>
    <scope>NUCLEOTIDE SEQUENCE [LARGE SCALE GENOMIC DNA]</scope>
    <source>
        <strain evidence="15">DM0001</strain>
        <tissue evidence="15">Muscle</tissue>
    </source>
</reference>
<evidence type="ECO:0000256" key="10">
    <source>
        <dbReference type="ARBA" id="ARBA00023080"/>
    </source>
</evidence>
<keyword evidence="5" id="KW-0963">Cytoplasm</keyword>
<evidence type="ECO:0000256" key="5">
    <source>
        <dbReference type="ARBA" id="ARBA00022490"/>
    </source>
</evidence>
<evidence type="ECO:0000256" key="1">
    <source>
        <dbReference type="ARBA" id="ARBA00000815"/>
    </source>
</evidence>
<dbReference type="GO" id="GO:0000166">
    <property type="term" value="F:nucleotide binding"/>
    <property type="evidence" value="ECO:0007669"/>
    <property type="project" value="UniProtKB-KW"/>
</dbReference>
<keyword evidence="6" id="KW-0479">Metal-binding</keyword>
<dbReference type="GO" id="GO:0009117">
    <property type="term" value="P:nucleotide metabolic process"/>
    <property type="evidence" value="ECO:0007669"/>
    <property type="project" value="UniProtKB-KW"/>
</dbReference>
<keyword evidence="9" id="KW-0460">Magnesium</keyword>
<keyword evidence="8" id="KW-0378">Hydrolase</keyword>
<dbReference type="PANTHER" id="PTHR13045">
    <property type="entry name" value="5'-NUCLEOTIDASE"/>
    <property type="match status" value="1"/>
</dbReference>
<evidence type="ECO:0000256" key="3">
    <source>
        <dbReference type="ARBA" id="ARBA00008389"/>
    </source>
</evidence>
<evidence type="ECO:0000256" key="6">
    <source>
        <dbReference type="ARBA" id="ARBA00022723"/>
    </source>
</evidence>
<evidence type="ECO:0008006" key="17">
    <source>
        <dbReference type="Google" id="ProtNLM"/>
    </source>
</evidence>
<evidence type="ECO:0000256" key="11">
    <source>
        <dbReference type="ARBA" id="ARBA00036362"/>
    </source>
</evidence>
<dbReference type="GO" id="GO:0008253">
    <property type="term" value="F:5'-nucleotidase activity"/>
    <property type="evidence" value="ECO:0007669"/>
    <property type="project" value="UniProtKB-EC"/>
</dbReference>
<feature type="region of interest" description="Disordered" evidence="14">
    <location>
        <begin position="138"/>
        <end position="171"/>
    </location>
</feature>
<dbReference type="InterPro" id="IPR023214">
    <property type="entry name" value="HAD_sf"/>
</dbReference>
<evidence type="ECO:0000256" key="12">
    <source>
        <dbReference type="ARBA" id="ARBA00046090"/>
    </source>
</evidence>
<dbReference type="Proteomes" id="UP000518266">
    <property type="component" value="Unassembled WGS sequence"/>
</dbReference>
<organism evidence="15 16">
    <name type="scientific">Dissostichus mawsoni</name>
    <name type="common">Antarctic cod</name>
    <dbReference type="NCBI Taxonomy" id="36200"/>
    <lineage>
        <taxon>Eukaryota</taxon>
        <taxon>Metazoa</taxon>
        <taxon>Chordata</taxon>
        <taxon>Craniata</taxon>
        <taxon>Vertebrata</taxon>
        <taxon>Euteleostomi</taxon>
        <taxon>Actinopterygii</taxon>
        <taxon>Neopterygii</taxon>
        <taxon>Teleostei</taxon>
        <taxon>Neoteleostei</taxon>
        <taxon>Acanthomorphata</taxon>
        <taxon>Eupercaria</taxon>
        <taxon>Perciformes</taxon>
        <taxon>Notothenioidei</taxon>
        <taxon>Nototheniidae</taxon>
        <taxon>Dissostichus</taxon>
    </lineage>
</organism>
<gene>
    <name evidence="15" type="ORF">F7725_001520</name>
</gene>
<dbReference type="Pfam" id="PF05822">
    <property type="entry name" value="UMPH-1"/>
    <property type="match status" value="1"/>
</dbReference>
<evidence type="ECO:0000256" key="9">
    <source>
        <dbReference type="ARBA" id="ARBA00022842"/>
    </source>
</evidence>
<dbReference type="PANTHER" id="PTHR13045:SF15">
    <property type="entry name" value="7-METHYLGUANOSINE PHOSPHATE-SPECIFIC 5'-NUCLEOTIDASE"/>
    <property type="match status" value="1"/>
</dbReference>
<keyword evidence="7" id="KW-0547">Nucleotide-binding</keyword>